<sequence>MLYLMIILLYLKIPKSKIYLRQIKIKYQQLIFIIPSICENHKCKFFIFFHKISNQLILVFGFHTYGPKIKFFLINVSTIRYLQLASGHFSNKRRVYLQFFQLLNLSLNRNYLKEYNYSLFQHVSTRFSENFIDKIFFLLKNVNQPSFVLELIFIDEEGSKNDASKLNSNQKIRKCQKIFEKEFNKINQKEEKIEND</sequence>
<comment type="caution">
    <text evidence="1">The sequence shown here is derived from an EMBL/GenBank/DDBJ whole genome shotgun (WGS) entry which is preliminary data.</text>
</comment>
<gene>
    <name evidence="1" type="ORF">PPRIM_AZ9-3.1.T1490145</name>
</gene>
<accession>A0A8S1Q8Z7</accession>
<keyword evidence="2" id="KW-1185">Reference proteome</keyword>
<name>A0A8S1Q8Z7_PARPR</name>
<evidence type="ECO:0000313" key="2">
    <source>
        <dbReference type="Proteomes" id="UP000688137"/>
    </source>
</evidence>
<dbReference type="Proteomes" id="UP000688137">
    <property type="component" value="Unassembled WGS sequence"/>
</dbReference>
<proteinExistence type="predicted"/>
<dbReference type="AlphaFoldDB" id="A0A8S1Q8Z7"/>
<organism evidence="1 2">
    <name type="scientific">Paramecium primaurelia</name>
    <dbReference type="NCBI Taxonomy" id="5886"/>
    <lineage>
        <taxon>Eukaryota</taxon>
        <taxon>Sar</taxon>
        <taxon>Alveolata</taxon>
        <taxon>Ciliophora</taxon>
        <taxon>Intramacronucleata</taxon>
        <taxon>Oligohymenophorea</taxon>
        <taxon>Peniculida</taxon>
        <taxon>Parameciidae</taxon>
        <taxon>Paramecium</taxon>
    </lineage>
</organism>
<evidence type="ECO:0000313" key="1">
    <source>
        <dbReference type="EMBL" id="CAD8111998.1"/>
    </source>
</evidence>
<reference evidence="1" key="1">
    <citation type="submission" date="2021-01" db="EMBL/GenBank/DDBJ databases">
        <authorList>
            <consortium name="Genoscope - CEA"/>
            <person name="William W."/>
        </authorList>
    </citation>
    <scope>NUCLEOTIDE SEQUENCE</scope>
</reference>
<dbReference type="EMBL" id="CAJJDM010000153">
    <property type="protein sequence ID" value="CAD8111998.1"/>
    <property type="molecule type" value="Genomic_DNA"/>
</dbReference>
<protein>
    <submittedName>
        <fullName evidence="1">Uncharacterized protein</fullName>
    </submittedName>
</protein>